<comment type="caution">
    <text evidence="6">The sequence shown here is derived from an EMBL/GenBank/DDBJ whole genome shotgun (WGS) entry which is preliminary data.</text>
</comment>
<dbReference type="PANTHER" id="PTHR34580">
    <property type="match status" value="1"/>
</dbReference>
<dbReference type="InterPro" id="IPR001034">
    <property type="entry name" value="DeoR_HTH"/>
</dbReference>
<reference evidence="5 8" key="2">
    <citation type="submission" date="2020-08" db="EMBL/GenBank/DDBJ databases">
        <title>Genomic Encyclopedia of Type Strains, Phase IV (KMG-IV): sequencing the most valuable type-strain genomes for metagenomic binning, comparative biology and taxonomic classification.</title>
        <authorList>
            <person name="Goeker M."/>
        </authorList>
    </citation>
    <scope>NUCLEOTIDE SEQUENCE [LARGE SCALE GENOMIC DNA]</scope>
    <source>
        <strain evidence="5 8">DSM 12027</strain>
    </source>
</reference>
<dbReference type="Gene3D" id="1.10.10.10">
    <property type="entry name" value="Winged helix-like DNA-binding domain superfamily/Winged helix DNA-binding domain"/>
    <property type="match status" value="1"/>
</dbReference>
<dbReference type="PROSITE" id="PS51000">
    <property type="entry name" value="HTH_DEOR_2"/>
    <property type="match status" value="1"/>
</dbReference>
<keyword evidence="5" id="KW-0238">DNA-binding</keyword>
<dbReference type="OrthoDB" id="9767131at2"/>
<sequence length="336" mass="35962">MYDPSMRVLTVLELLQARESVTGAELARVLEVSPRTVQRYIARLQDLGIPVEGRRGVGGAYRLKPGFRLPPLMFTGEEALSLALGLRALHLLGLGALAPAAHAAGAKLARTLPHAIRETVEALEDAVQLDASPWVVSTDAALLSGLLGAVHGARTVEFAYASPHSSRQTRRVDVYRALHLDGRWYAVGRCHLRDALRSFRVDRMADLRVLDVTFTAPPGFDALAYLRSTLPLPAPAAQISVWLDAPPEELRGRVSVWFTHLGAEAGGTRLRAERNDLGGFAAFLLGLDCDFRVDGPPELRAVFARLGARCAVLGSGSPASPGAAGHANGKAASHSR</sequence>
<dbReference type="GO" id="GO:0003700">
    <property type="term" value="F:DNA-binding transcription factor activity"/>
    <property type="evidence" value="ECO:0007669"/>
    <property type="project" value="InterPro"/>
</dbReference>
<dbReference type="EMBL" id="VDMO01000013">
    <property type="protein sequence ID" value="TNM70518.1"/>
    <property type="molecule type" value="Genomic_DNA"/>
</dbReference>
<reference evidence="6 7" key="1">
    <citation type="submission" date="2019-06" db="EMBL/GenBank/DDBJ databases">
        <title>Genome sequence of Deinococcus radiopugnans ATCC 19172.</title>
        <authorList>
            <person name="Maclea K.S."/>
            <person name="Maynard C.R."/>
        </authorList>
    </citation>
    <scope>NUCLEOTIDE SEQUENCE [LARGE SCALE GENOMIC DNA]</scope>
    <source>
        <strain evidence="6 7">ATCC 19172</strain>
    </source>
</reference>
<evidence type="ECO:0000313" key="8">
    <source>
        <dbReference type="Proteomes" id="UP000629870"/>
    </source>
</evidence>
<dbReference type="GO" id="GO:0003677">
    <property type="term" value="F:DNA binding"/>
    <property type="evidence" value="ECO:0007669"/>
    <property type="project" value="UniProtKB-KW"/>
</dbReference>
<evidence type="ECO:0000256" key="3">
    <source>
        <dbReference type="SAM" id="MobiDB-lite"/>
    </source>
</evidence>
<keyword evidence="8" id="KW-1185">Reference proteome</keyword>
<dbReference type="RefSeq" id="WP_139403782.1">
    <property type="nucleotide sequence ID" value="NZ_JACHEW010000012.1"/>
</dbReference>
<dbReference type="InterPro" id="IPR013196">
    <property type="entry name" value="HTH_11"/>
</dbReference>
<dbReference type="InterPro" id="IPR028349">
    <property type="entry name" value="PafC-like"/>
</dbReference>
<evidence type="ECO:0000256" key="1">
    <source>
        <dbReference type="ARBA" id="ARBA00023015"/>
    </source>
</evidence>
<dbReference type="EMBL" id="JACHEW010000012">
    <property type="protein sequence ID" value="MBB6017200.1"/>
    <property type="molecule type" value="Genomic_DNA"/>
</dbReference>
<keyword evidence="2" id="KW-0804">Transcription</keyword>
<accession>A0A5C4Y4S0</accession>
<dbReference type="InterPro" id="IPR051534">
    <property type="entry name" value="CBASS_pafABC_assoc_protein"/>
</dbReference>
<evidence type="ECO:0000313" key="7">
    <source>
        <dbReference type="Proteomes" id="UP000313988"/>
    </source>
</evidence>
<dbReference type="InterPro" id="IPR036388">
    <property type="entry name" value="WH-like_DNA-bd_sf"/>
</dbReference>
<dbReference type="InterPro" id="IPR036390">
    <property type="entry name" value="WH_DNA-bd_sf"/>
</dbReference>
<dbReference type="PANTHER" id="PTHR34580:SF3">
    <property type="entry name" value="PROTEIN PAFB"/>
    <property type="match status" value="1"/>
</dbReference>
<gene>
    <name evidence="6" type="ORF">FHR04_12695</name>
    <name evidence="5" type="ORF">HNQ04_002462</name>
</gene>
<feature type="region of interest" description="Disordered" evidence="3">
    <location>
        <begin position="317"/>
        <end position="336"/>
    </location>
</feature>
<organism evidence="6 7">
    <name type="scientific">Deinococcus radiopugnans ATCC 19172</name>
    <dbReference type="NCBI Taxonomy" id="585398"/>
    <lineage>
        <taxon>Bacteria</taxon>
        <taxon>Thermotogati</taxon>
        <taxon>Deinococcota</taxon>
        <taxon>Deinococci</taxon>
        <taxon>Deinococcales</taxon>
        <taxon>Deinococcaceae</taxon>
        <taxon>Deinococcus</taxon>
    </lineage>
</organism>
<proteinExistence type="predicted"/>
<evidence type="ECO:0000256" key="2">
    <source>
        <dbReference type="ARBA" id="ARBA00023163"/>
    </source>
</evidence>
<dbReference type="Proteomes" id="UP000313988">
    <property type="component" value="Unassembled WGS sequence"/>
</dbReference>
<keyword evidence="1" id="KW-0805">Transcription regulation</keyword>
<name>A0A5C4Y4S0_9DEIO</name>
<dbReference type="Pfam" id="PF13280">
    <property type="entry name" value="WYL"/>
    <property type="match status" value="1"/>
</dbReference>
<evidence type="ECO:0000313" key="5">
    <source>
        <dbReference type="EMBL" id="MBB6017200.1"/>
    </source>
</evidence>
<dbReference type="PROSITE" id="PS52050">
    <property type="entry name" value="WYL"/>
    <property type="match status" value="1"/>
</dbReference>
<dbReference type="InterPro" id="IPR026881">
    <property type="entry name" value="WYL_dom"/>
</dbReference>
<dbReference type="AlphaFoldDB" id="A0A5C4Y4S0"/>
<feature type="domain" description="HTH deoR-type" evidence="4">
    <location>
        <begin position="4"/>
        <end position="62"/>
    </location>
</feature>
<dbReference type="Proteomes" id="UP000629870">
    <property type="component" value="Unassembled WGS sequence"/>
</dbReference>
<dbReference type="PIRSF" id="PIRSF016838">
    <property type="entry name" value="PafC"/>
    <property type="match status" value="1"/>
</dbReference>
<dbReference type="Pfam" id="PF08279">
    <property type="entry name" value="HTH_11"/>
    <property type="match status" value="1"/>
</dbReference>
<evidence type="ECO:0000259" key="4">
    <source>
        <dbReference type="PROSITE" id="PS51000"/>
    </source>
</evidence>
<dbReference type="SUPFAM" id="SSF46785">
    <property type="entry name" value="Winged helix' DNA-binding domain"/>
    <property type="match status" value="1"/>
</dbReference>
<protein>
    <submittedName>
        <fullName evidence="5">DNA-binding transcriptional regulator YafY</fullName>
    </submittedName>
    <submittedName>
        <fullName evidence="6">YafY family transcriptional regulator</fullName>
    </submittedName>
</protein>
<evidence type="ECO:0000313" key="6">
    <source>
        <dbReference type="EMBL" id="TNM70518.1"/>
    </source>
</evidence>